<proteinExistence type="predicted"/>
<dbReference type="AlphaFoldDB" id="A0A3A9K9I7"/>
<keyword evidence="5" id="KW-1185">Reference proteome</keyword>
<feature type="coiled-coil region" evidence="2">
    <location>
        <begin position="335"/>
        <end position="389"/>
    </location>
</feature>
<comment type="caution">
    <text evidence="4">The sequence shown here is derived from an EMBL/GenBank/DDBJ whole genome shotgun (WGS) entry which is preliminary data.</text>
</comment>
<dbReference type="GO" id="GO:0003677">
    <property type="term" value="F:DNA binding"/>
    <property type="evidence" value="ECO:0007669"/>
    <property type="project" value="UniProtKB-UniRule"/>
</dbReference>
<dbReference type="PANTHER" id="PTHR36432:SF4">
    <property type="entry name" value="TRANSITION STATE REGULATOR ABH-RELATED"/>
    <property type="match status" value="1"/>
</dbReference>
<dbReference type="InterPro" id="IPR037914">
    <property type="entry name" value="SpoVT-AbrB_sf"/>
</dbReference>
<gene>
    <name evidence="4" type="ORF">CR203_11185</name>
</gene>
<evidence type="ECO:0000313" key="5">
    <source>
        <dbReference type="Proteomes" id="UP000281498"/>
    </source>
</evidence>
<dbReference type="Pfam" id="PF04014">
    <property type="entry name" value="MazE_antitoxin"/>
    <property type="match status" value="1"/>
</dbReference>
<sequence length="392" mass="45382">MVKTFKRQVDTVGRIVIPKEIREALDFSQSELEMKILTDNKGIKLSKAKSTTKVSKKLDRYGRLIIPSEIRENLAWNKNMEIEFKLAESFVVLNDRVQVCEFCGNDDSLVDIKSNFLCEKCLDIGNKQKNIKWITPIDSLVSDYIAACERTINSKHTSDIQQAKETGEKIEALLALLKISPEHTLLIKMKEADKLLEKIMETDALSKEFESRNEVAVDVKHAEVYAQMKKFAEKKRKKQDKKLENKLPQIIDNGFVESWEEFKNSEFPSYVASFNFSNNLDEQERSIKEAKEAQKTAVEDQGEESLAVVEVNKQLMFAERRIAVMYDYLDDIQSNTSFKNKAAKYEKEAHQLQKQTSVNNRLTEFEKTRKNLEGKKKHIKAVKQELMEELHK</sequence>
<dbReference type="OrthoDB" id="2958798at2"/>
<dbReference type="Gene3D" id="2.10.260.10">
    <property type="match status" value="2"/>
</dbReference>
<evidence type="ECO:0000256" key="2">
    <source>
        <dbReference type="SAM" id="Coils"/>
    </source>
</evidence>
<dbReference type="PANTHER" id="PTHR36432">
    <property type="match status" value="1"/>
</dbReference>
<dbReference type="SMART" id="SM00966">
    <property type="entry name" value="SpoVT_AbrB"/>
    <property type="match status" value="2"/>
</dbReference>
<keyword evidence="1" id="KW-0238">DNA-binding</keyword>
<evidence type="ECO:0000313" key="4">
    <source>
        <dbReference type="EMBL" id="RKL67071.1"/>
    </source>
</evidence>
<accession>A0A3A9K9I7</accession>
<feature type="domain" description="SpoVT-AbrB" evidence="3">
    <location>
        <begin position="4"/>
        <end position="50"/>
    </location>
</feature>
<keyword evidence="2" id="KW-0175">Coiled coil</keyword>
<organism evidence="4 5">
    <name type="scientific">Salipaludibacillus neizhouensis</name>
    <dbReference type="NCBI Taxonomy" id="885475"/>
    <lineage>
        <taxon>Bacteria</taxon>
        <taxon>Bacillati</taxon>
        <taxon>Bacillota</taxon>
        <taxon>Bacilli</taxon>
        <taxon>Bacillales</taxon>
        <taxon>Bacillaceae</taxon>
    </lineage>
</organism>
<reference evidence="4 5" key="1">
    <citation type="submission" date="2017-10" db="EMBL/GenBank/DDBJ databases">
        <title>Bacillus sp. nov., a halophilic bacterium isolated from a Keqin Lake.</title>
        <authorList>
            <person name="Wang H."/>
        </authorList>
    </citation>
    <scope>NUCLEOTIDE SEQUENCE [LARGE SCALE GENOMIC DNA]</scope>
    <source>
        <strain evidence="4 5">KCTC 13187</strain>
    </source>
</reference>
<dbReference type="InterPro" id="IPR052731">
    <property type="entry name" value="B_subtilis_Trans_State_Reg"/>
</dbReference>
<dbReference type="PROSITE" id="PS51740">
    <property type="entry name" value="SPOVT_ABRB"/>
    <property type="match status" value="1"/>
</dbReference>
<name>A0A3A9K9I7_9BACI</name>
<dbReference type="SUPFAM" id="SSF89447">
    <property type="entry name" value="AbrB/MazE/MraZ-like"/>
    <property type="match status" value="2"/>
</dbReference>
<dbReference type="Proteomes" id="UP000281498">
    <property type="component" value="Unassembled WGS sequence"/>
</dbReference>
<evidence type="ECO:0000259" key="3">
    <source>
        <dbReference type="PROSITE" id="PS51740"/>
    </source>
</evidence>
<dbReference type="RefSeq" id="WP_110937443.1">
    <property type="nucleotide sequence ID" value="NZ_KZ614146.1"/>
</dbReference>
<dbReference type="EMBL" id="PDOE01000004">
    <property type="protein sequence ID" value="RKL67071.1"/>
    <property type="molecule type" value="Genomic_DNA"/>
</dbReference>
<protein>
    <recommendedName>
        <fullName evidence="3">SpoVT-AbrB domain-containing protein</fullName>
    </recommendedName>
</protein>
<dbReference type="InterPro" id="IPR007159">
    <property type="entry name" value="SpoVT-AbrB_dom"/>
</dbReference>
<evidence type="ECO:0000256" key="1">
    <source>
        <dbReference type="PROSITE-ProRule" id="PRU01076"/>
    </source>
</evidence>